<keyword evidence="1" id="KW-0732">Signal</keyword>
<dbReference type="EMBL" id="CP000527">
    <property type="protein sequence ID" value="ABM29193.1"/>
    <property type="molecule type" value="Genomic_DNA"/>
</dbReference>
<organism evidence="2 3">
    <name type="scientific">Nitratidesulfovibrio vulgaris (strain DP4)</name>
    <name type="common">Desulfovibrio vulgaris</name>
    <dbReference type="NCBI Taxonomy" id="391774"/>
    <lineage>
        <taxon>Bacteria</taxon>
        <taxon>Pseudomonadati</taxon>
        <taxon>Thermodesulfobacteriota</taxon>
        <taxon>Desulfovibrionia</taxon>
        <taxon>Desulfovibrionales</taxon>
        <taxon>Desulfovibrionaceae</taxon>
        <taxon>Nitratidesulfovibrio</taxon>
    </lineage>
</organism>
<dbReference type="KEGG" id="dvl:Dvul_2177"/>
<gene>
    <name evidence="2" type="ordered locus">Dvul_2177</name>
</gene>
<evidence type="ECO:0008006" key="4">
    <source>
        <dbReference type="Google" id="ProtNLM"/>
    </source>
</evidence>
<feature type="chain" id="PRO_5002604147" description="Outer membrane porin" evidence="1">
    <location>
        <begin position="24"/>
        <end position="476"/>
    </location>
</feature>
<dbReference type="SUPFAM" id="SSF56935">
    <property type="entry name" value="Porins"/>
    <property type="match status" value="1"/>
</dbReference>
<evidence type="ECO:0000256" key="1">
    <source>
        <dbReference type="SAM" id="SignalP"/>
    </source>
</evidence>
<evidence type="ECO:0000313" key="2">
    <source>
        <dbReference type="EMBL" id="ABM29193.1"/>
    </source>
</evidence>
<protein>
    <recommendedName>
        <fullName evidence="4">Outer membrane porin</fullName>
    </recommendedName>
</protein>
<feature type="signal peptide" evidence="1">
    <location>
        <begin position="1"/>
        <end position="23"/>
    </location>
</feature>
<dbReference type="AlphaFoldDB" id="A0A0H3A9V5"/>
<evidence type="ECO:0000313" key="3">
    <source>
        <dbReference type="Proteomes" id="UP000009173"/>
    </source>
</evidence>
<proteinExistence type="predicted"/>
<dbReference type="RefSeq" id="WP_010938098.1">
    <property type="nucleotide sequence ID" value="NC_008751.1"/>
</dbReference>
<dbReference type="NCBIfam" id="NF033939">
    <property type="entry name" value="DESULF_POR1"/>
    <property type="match status" value="1"/>
</dbReference>
<accession>A0A0H3A9V5</accession>
<name>A0A0H3A9V5_NITV4</name>
<reference evidence="3" key="1">
    <citation type="journal article" date="2009" name="Environ. Microbiol.">
        <title>Contribution of mobile genetic elements to Desulfovibrio vulgaris genome plasticity.</title>
        <authorList>
            <person name="Walker C.B."/>
            <person name="Stolyar S."/>
            <person name="Chivian D."/>
            <person name="Pinel N."/>
            <person name="Gabster J.A."/>
            <person name="Dehal P.S."/>
            <person name="He Z."/>
            <person name="Yang Z.K."/>
            <person name="Yen H.C."/>
            <person name="Zhou J."/>
            <person name="Wall J.D."/>
            <person name="Hazen T.C."/>
            <person name="Arkin A.P."/>
            <person name="Stahl D.A."/>
        </authorList>
    </citation>
    <scope>NUCLEOTIDE SEQUENCE [LARGE SCALE GENOMIC DNA]</scope>
    <source>
        <strain evidence="3">DP4</strain>
    </source>
</reference>
<sequence length="476" mass="51326" precursor="true">MKRIVTLLLAAGLVFGAFGGAHAADIKAKGYWALGFGFTDSLDYYDKDKGGSGGDTFNAHQRFRTQIDVVANENLSGVVYFEIGHQDWGTNDGALGADGKVVKVRRSYIDWTVPQTDLKVRMGIQGLALPGATFGSSPILDDDVAALTLSYAFNDMVSATAFWARPYDTAGDKSDADGGKNAFDEVDIFGLAVPVTLDGFKVTPYAAYASAGKDVNGSDSTKYNGSSWGAYTSGMLSVSQLSGLGNQDSETNSFDAWWGGVAFEMSKFDPFSLKADFSYGAKEADVDASERSGWLLSAKAAYKLGMVTPGLFAWYGSGEDDDINNGSERMPSVSPQSWAPTSFGFPGSVYYDDTNFGLNGAGSWALGLELADISFIENLSHVFRVAYMKGTNDADLLKKNAGLVDEVTPAQGAVFLTNEDSAWEVNFDTTYKIYENLSLVAEMGYIKLDLDEETWGNANSDTSDAKKLAFYFIYEF</sequence>
<dbReference type="Proteomes" id="UP000009173">
    <property type="component" value="Chromosome"/>
</dbReference>
<dbReference type="InterPro" id="IPR059232">
    <property type="entry name" value="Porin_put"/>
</dbReference>
<dbReference type="HOGENOM" id="CLU_042511_0_0_7"/>